<evidence type="ECO:0000259" key="15">
    <source>
        <dbReference type="PROSITE" id="PS51782"/>
    </source>
</evidence>
<dbReference type="PROSITE" id="PS51910">
    <property type="entry name" value="GH18_2"/>
    <property type="match status" value="1"/>
</dbReference>
<evidence type="ECO:0000256" key="4">
    <source>
        <dbReference type="ARBA" id="ARBA00012729"/>
    </source>
</evidence>
<organism evidence="17 18">
    <name type="scientific">Diatrype stigma</name>
    <dbReference type="NCBI Taxonomy" id="117547"/>
    <lineage>
        <taxon>Eukaryota</taxon>
        <taxon>Fungi</taxon>
        <taxon>Dikarya</taxon>
        <taxon>Ascomycota</taxon>
        <taxon>Pezizomycotina</taxon>
        <taxon>Sordariomycetes</taxon>
        <taxon>Xylariomycetidae</taxon>
        <taxon>Xylariales</taxon>
        <taxon>Diatrypaceae</taxon>
        <taxon>Diatrype</taxon>
    </lineage>
</organism>
<dbReference type="Proteomes" id="UP001320420">
    <property type="component" value="Unassembled WGS sequence"/>
</dbReference>
<dbReference type="InterPro" id="IPR053214">
    <property type="entry name" value="LysM12-like"/>
</dbReference>
<reference evidence="17 18" key="1">
    <citation type="submission" date="2024-02" db="EMBL/GenBank/DDBJ databases">
        <title>De novo assembly and annotation of 12 fungi associated with fruit tree decline syndrome in Ontario, Canada.</title>
        <authorList>
            <person name="Sulman M."/>
            <person name="Ellouze W."/>
            <person name="Ilyukhin E."/>
        </authorList>
    </citation>
    <scope>NUCLEOTIDE SEQUENCE [LARGE SCALE GENOMIC DNA]</scope>
    <source>
        <strain evidence="17 18">M11/M66-122</strain>
    </source>
</reference>
<evidence type="ECO:0000256" key="3">
    <source>
        <dbReference type="ARBA" id="ARBA00008682"/>
    </source>
</evidence>
<keyword evidence="11 13" id="KW-0326">Glycosidase</keyword>
<evidence type="ECO:0000256" key="2">
    <source>
        <dbReference type="ARBA" id="ARBA00004613"/>
    </source>
</evidence>
<gene>
    <name evidence="17" type="ORF">SLS62_004073</name>
</gene>
<evidence type="ECO:0000256" key="10">
    <source>
        <dbReference type="ARBA" id="ARBA00023277"/>
    </source>
</evidence>
<feature type="signal peptide" evidence="14">
    <location>
        <begin position="1"/>
        <end position="27"/>
    </location>
</feature>
<dbReference type="InterPro" id="IPR001223">
    <property type="entry name" value="Glyco_hydro18_cat"/>
</dbReference>
<evidence type="ECO:0000256" key="8">
    <source>
        <dbReference type="ARBA" id="ARBA00023024"/>
    </source>
</evidence>
<dbReference type="Gene3D" id="3.20.20.80">
    <property type="entry name" value="Glycosidases"/>
    <property type="match status" value="1"/>
</dbReference>
<dbReference type="InterPro" id="IPR029070">
    <property type="entry name" value="Chitinase_insertion_sf"/>
</dbReference>
<evidence type="ECO:0000256" key="12">
    <source>
        <dbReference type="ARBA" id="ARBA00023326"/>
    </source>
</evidence>
<feature type="domain" description="LysM" evidence="15">
    <location>
        <begin position="109"/>
        <end position="155"/>
    </location>
</feature>
<dbReference type="GO" id="GO:0005576">
    <property type="term" value="C:extracellular region"/>
    <property type="evidence" value="ECO:0007669"/>
    <property type="project" value="UniProtKB-SubCell"/>
</dbReference>
<dbReference type="CDD" id="cd00035">
    <property type="entry name" value="ChtBD1"/>
    <property type="match status" value="1"/>
</dbReference>
<dbReference type="SUPFAM" id="SSF54106">
    <property type="entry name" value="LysM domain"/>
    <property type="match status" value="1"/>
</dbReference>
<dbReference type="InterPro" id="IPR001579">
    <property type="entry name" value="Glyco_hydro_18_chit_AS"/>
</dbReference>
<dbReference type="SMART" id="SM00636">
    <property type="entry name" value="Glyco_18"/>
    <property type="match status" value="1"/>
</dbReference>
<feature type="domain" description="LysM" evidence="15">
    <location>
        <begin position="45"/>
        <end position="90"/>
    </location>
</feature>
<evidence type="ECO:0000313" key="18">
    <source>
        <dbReference type="Proteomes" id="UP001320420"/>
    </source>
</evidence>
<dbReference type="SUPFAM" id="SSF54556">
    <property type="entry name" value="Chitinase insertion domain"/>
    <property type="match status" value="1"/>
</dbReference>
<comment type="catalytic activity">
    <reaction evidence="1">
        <text>Random endo-hydrolysis of N-acetyl-beta-D-glucosaminide (1-&gt;4)-beta-linkages in chitin and chitodextrins.</text>
        <dbReference type="EC" id="3.2.1.14"/>
    </reaction>
</comment>
<name>A0AAN9V3V5_9PEZI</name>
<comment type="subcellular location">
    <subcellularLocation>
        <location evidence="2">Secreted</location>
    </subcellularLocation>
</comment>
<feature type="domain" description="GH18" evidence="16">
    <location>
        <begin position="254"/>
        <end position="571"/>
    </location>
</feature>
<evidence type="ECO:0000256" key="5">
    <source>
        <dbReference type="ARBA" id="ARBA00022525"/>
    </source>
</evidence>
<keyword evidence="5" id="KW-0964">Secreted</keyword>
<comment type="similarity">
    <text evidence="3">Belongs to the glycosyl hydrolase 18 family. Chitinase class V subfamily.</text>
</comment>
<evidence type="ECO:0000259" key="16">
    <source>
        <dbReference type="PROSITE" id="PS51910"/>
    </source>
</evidence>
<keyword evidence="12" id="KW-0624">Polysaccharide degradation</keyword>
<dbReference type="PROSITE" id="PS01095">
    <property type="entry name" value="GH18_1"/>
    <property type="match status" value="1"/>
</dbReference>
<dbReference type="EMBL" id="JAKJXP020000024">
    <property type="protein sequence ID" value="KAK7753974.1"/>
    <property type="molecule type" value="Genomic_DNA"/>
</dbReference>
<evidence type="ECO:0000256" key="1">
    <source>
        <dbReference type="ARBA" id="ARBA00000822"/>
    </source>
</evidence>
<dbReference type="SMART" id="SM00257">
    <property type="entry name" value="LysM"/>
    <property type="match status" value="2"/>
</dbReference>
<comment type="caution">
    <text evidence="17">The sequence shown here is derived from an EMBL/GenBank/DDBJ whole genome shotgun (WGS) entry which is preliminary data.</text>
</comment>
<keyword evidence="7 13" id="KW-0378">Hydrolase</keyword>
<dbReference type="Pfam" id="PF00704">
    <property type="entry name" value="Glyco_hydro_18"/>
    <property type="match status" value="1"/>
</dbReference>
<sequence length="571" mass="61889">MGKPKLWAACSIIYALLWVTLFSTAGSAPSLGSLGRLLAPRADCETETVQPDDTCAKLAERCGISGADFTDYNPDPDLCSSLSPGQRVCCSEGTLPDIRPQPYPNGTCASYVIKQDDTCSSLEAKNGLKDGDIDEFNKVKTWGFNSCQAGLKIGLKICLSSGDAPMPAPDENAICGPTKPGSRPPEGDERLQDLNPCPLNACCNIWGQCGISGDFCIPTEGEFGNIGTGPPGSNGCVQNCGTDIVNNGDAPARRISVGYFETWNMDRECMNMPVRSIRSFDSTYTHVHWAFAEVYQNLSVGINDTYRQWGDFVALPSGTNRIIAFGGWGVSTSPETYDILRRACAPENREAFAEAVVTLVTKYMLDGVDFDWEYPGAKDIPNIPPGLDSDGENYLEMLKVVREKLPEGKSISIAAPASYWYLKSFPIDEIAQVVDYIVYMTYDLHGQWDYGSEWASPGCPAGDCLRSHVNITETMLALSMVTKAGVPSSKIVVGLSSYGRSFKMTDPNCSGPMCTFVGPESAAKKGMCTDTAGYLGNAEIDRIIKGGGDIQSWYDEETMSDYLVYEGAFYN</sequence>
<dbReference type="CDD" id="cd02878">
    <property type="entry name" value="GH18_zymocin_alpha"/>
    <property type="match status" value="1"/>
</dbReference>
<evidence type="ECO:0000313" key="17">
    <source>
        <dbReference type="EMBL" id="KAK7753974.1"/>
    </source>
</evidence>
<dbReference type="AlphaFoldDB" id="A0AAN9V3V5"/>
<dbReference type="InterPro" id="IPR017853">
    <property type="entry name" value="GH"/>
</dbReference>
<keyword evidence="6" id="KW-0147">Chitin-binding</keyword>
<feature type="chain" id="PRO_5042949045" description="chitinase" evidence="14">
    <location>
        <begin position="28"/>
        <end position="571"/>
    </location>
</feature>
<keyword evidence="14" id="KW-0732">Signal</keyword>
<dbReference type="CDD" id="cd00118">
    <property type="entry name" value="LysM"/>
    <property type="match status" value="1"/>
</dbReference>
<dbReference type="InterPro" id="IPR036861">
    <property type="entry name" value="Endochitinase-like_sf"/>
</dbReference>
<dbReference type="SUPFAM" id="SSF57016">
    <property type="entry name" value="Plant lectins/antimicrobial peptides"/>
    <property type="match status" value="1"/>
</dbReference>
<dbReference type="InterPro" id="IPR011583">
    <property type="entry name" value="Chitinase_II/V-like_cat"/>
</dbReference>
<dbReference type="Gene3D" id="3.10.50.10">
    <property type="match status" value="1"/>
</dbReference>
<accession>A0AAN9V3V5</accession>
<keyword evidence="9" id="KW-0843">Virulence</keyword>
<dbReference type="GO" id="GO:0000272">
    <property type="term" value="P:polysaccharide catabolic process"/>
    <property type="evidence" value="ECO:0007669"/>
    <property type="project" value="UniProtKB-KW"/>
</dbReference>
<dbReference type="PANTHER" id="PTHR47700">
    <property type="entry name" value="V CHITINASE, PUTATIVE (AFU_ORTHOLOGUE AFUA_6G13720)-RELATED"/>
    <property type="match status" value="1"/>
</dbReference>
<dbReference type="EC" id="3.2.1.14" evidence="4"/>
<dbReference type="InterPro" id="IPR036779">
    <property type="entry name" value="LysM_dom_sf"/>
</dbReference>
<dbReference type="GO" id="GO:0008061">
    <property type="term" value="F:chitin binding"/>
    <property type="evidence" value="ECO:0007669"/>
    <property type="project" value="UniProtKB-KW"/>
</dbReference>
<evidence type="ECO:0000256" key="7">
    <source>
        <dbReference type="ARBA" id="ARBA00022801"/>
    </source>
</evidence>
<dbReference type="PROSITE" id="PS51782">
    <property type="entry name" value="LYSM"/>
    <property type="match status" value="2"/>
</dbReference>
<keyword evidence="18" id="KW-1185">Reference proteome</keyword>
<dbReference type="PANTHER" id="PTHR47700:SF2">
    <property type="entry name" value="CHITINASE"/>
    <property type="match status" value="1"/>
</dbReference>
<proteinExistence type="inferred from homology"/>
<keyword evidence="8" id="KW-0146">Chitin degradation</keyword>
<evidence type="ECO:0000256" key="13">
    <source>
        <dbReference type="RuleBase" id="RU000489"/>
    </source>
</evidence>
<evidence type="ECO:0000256" key="6">
    <source>
        <dbReference type="ARBA" id="ARBA00022669"/>
    </source>
</evidence>
<protein>
    <recommendedName>
        <fullName evidence="4">chitinase</fullName>
        <ecNumber evidence="4">3.2.1.14</ecNumber>
    </recommendedName>
</protein>
<dbReference type="InterPro" id="IPR018392">
    <property type="entry name" value="LysM"/>
</dbReference>
<dbReference type="Pfam" id="PF01476">
    <property type="entry name" value="LysM"/>
    <property type="match status" value="1"/>
</dbReference>
<evidence type="ECO:0000256" key="9">
    <source>
        <dbReference type="ARBA" id="ARBA00023026"/>
    </source>
</evidence>
<evidence type="ECO:0000256" key="14">
    <source>
        <dbReference type="SAM" id="SignalP"/>
    </source>
</evidence>
<dbReference type="GO" id="GO:0006032">
    <property type="term" value="P:chitin catabolic process"/>
    <property type="evidence" value="ECO:0007669"/>
    <property type="project" value="UniProtKB-KW"/>
</dbReference>
<evidence type="ECO:0000256" key="11">
    <source>
        <dbReference type="ARBA" id="ARBA00023295"/>
    </source>
</evidence>
<dbReference type="GO" id="GO:0008843">
    <property type="term" value="F:endochitinase activity"/>
    <property type="evidence" value="ECO:0007669"/>
    <property type="project" value="UniProtKB-EC"/>
</dbReference>
<dbReference type="SUPFAM" id="SSF51445">
    <property type="entry name" value="(Trans)glycosidases"/>
    <property type="match status" value="1"/>
</dbReference>
<keyword evidence="10" id="KW-0119">Carbohydrate metabolism</keyword>
<dbReference type="Gene3D" id="3.10.350.10">
    <property type="entry name" value="LysM domain"/>
    <property type="match status" value="2"/>
</dbReference>